<protein>
    <submittedName>
        <fullName evidence="2">Uncharacterized protein</fullName>
    </submittedName>
</protein>
<feature type="compositionally biased region" description="Acidic residues" evidence="1">
    <location>
        <begin position="438"/>
        <end position="458"/>
    </location>
</feature>
<name>A0A2A6CYY1_PRIPA</name>
<reference evidence="2" key="2">
    <citation type="submission" date="2022-06" db="UniProtKB">
        <authorList>
            <consortium name="EnsemblMetazoa"/>
        </authorList>
    </citation>
    <scope>IDENTIFICATION</scope>
    <source>
        <strain evidence="2">PS312</strain>
    </source>
</reference>
<feature type="compositionally biased region" description="Basic and acidic residues" evidence="1">
    <location>
        <begin position="416"/>
        <end position="437"/>
    </location>
</feature>
<accession>A0A2A6CYY1</accession>
<feature type="compositionally biased region" description="Low complexity" evidence="1">
    <location>
        <begin position="104"/>
        <end position="131"/>
    </location>
</feature>
<dbReference type="AlphaFoldDB" id="A0A2A6CYY1"/>
<evidence type="ECO:0000313" key="2">
    <source>
        <dbReference type="EnsemblMetazoa" id="PPA19146.1"/>
    </source>
</evidence>
<reference evidence="3" key="1">
    <citation type="journal article" date="2008" name="Nat. Genet.">
        <title>The Pristionchus pacificus genome provides a unique perspective on nematode lifestyle and parasitism.</title>
        <authorList>
            <person name="Dieterich C."/>
            <person name="Clifton S.W."/>
            <person name="Schuster L.N."/>
            <person name="Chinwalla A."/>
            <person name="Delehaunty K."/>
            <person name="Dinkelacker I."/>
            <person name="Fulton L."/>
            <person name="Fulton R."/>
            <person name="Godfrey J."/>
            <person name="Minx P."/>
            <person name="Mitreva M."/>
            <person name="Roeseler W."/>
            <person name="Tian H."/>
            <person name="Witte H."/>
            <person name="Yang S.P."/>
            <person name="Wilson R.K."/>
            <person name="Sommer R.J."/>
        </authorList>
    </citation>
    <scope>NUCLEOTIDE SEQUENCE [LARGE SCALE GENOMIC DNA]</scope>
    <source>
        <strain evidence="3">PS312</strain>
    </source>
</reference>
<feature type="compositionally biased region" description="Low complexity" evidence="1">
    <location>
        <begin position="177"/>
        <end position="202"/>
    </location>
</feature>
<dbReference type="Proteomes" id="UP000005239">
    <property type="component" value="Unassembled WGS sequence"/>
</dbReference>
<evidence type="ECO:0000313" key="3">
    <source>
        <dbReference type="Proteomes" id="UP000005239"/>
    </source>
</evidence>
<feature type="compositionally biased region" description="Pro residues" evidence="1">
    <location>
        <begin position="165"/>
        <end position="176"/>
    </location>
</feature>
<gene>
    <name evidence="2" type="primary">WBGene00108700</name>
</gene>
<keyword evidence="3" id="KW-1185">Reference proteome</keyword>
<sequence length="458" mass="50086">MIDKYLTSPPHLPCYLPMLFCLVRVPTGLYVVPEWGSTGLKTGLAAVGSAVSIDDEMGLRQSGFVLTNGTKRDMLREKARMEGEDVSDDDAPISNHQLFLQRSMSNSSSLGGSPSPRRARRNSPTAAATRPDTPRIPKGNSSRVSNGRGRGRGASGSRISVGLRPVPPSTPIPPAPVSVLPSGSSTSLSSGSFSTPFSTPLSMAPPPGISLMPSLPTPQTGFSSSDPVVSHLLTEVSKLSQSVGAMMNMVNNMFISWNDIILQTANKATAVHSEMAGTKDKLEEMAKAIEKVDTVVNRLAENTITKPEFQYAPYSSKEEVDEIDTTQTLTKFTTKVEKLVYNEGNPSDFNDLHKNYKDKLNKAKARWTVDCIMNRRMISGGNDQEGTRCAIVRQLNDNAGKRRRAVEAIVKKNEKSLRMRSERSYNRNEGQGEGRLEMEDDDGRGEQDTEDEQIDIQF</sequence>
<organism evidence="2 3">
    <name type="scientific">Pristionchus pacificus</name>
    <name type="common">Parasitic nematode worm</name>
    <dbReference type="NCBI Taxonomy" id="54126"/>
    <lineage>
        <taxon>Eukaryota</taxon>
        <taxon>Metazoa</taxon>
        <taxon>Ecdysozoa</taxon>
        <taxon>Nematoda</taxon>
        <taxon>Chromadorea</taxon>
        <taxon>Rhabditida</taxon>
        <taxon>Rhabditina</taxon>
        <taxon>Diplogasteromorpha</taxon>
        <taxon>Diplogasteroidea</taxon>
        <taxon>Neodiplogasteridae</taxon>
        <taxon>Pristionchus</taxon>
    </lineage>
</organism>
<dbReference type="EnsemblMetazoa" id="PPA19146.1">
    <property type="protein sequence ID" value="PPA19146.1"/>
    <property type="gene ID" value="WBGene00108700"/>
</dbReference>
<accession>A0A8R1YFE6</accession>
<feature type="region of interest" description="Disordered" evidence="1">
    <location>
        <begin position="416"/>
        <end position="458"/>
    </location>
</feature>
<evidence type="ECO:0000256" key="1">
    <source>
        <dbReference type="SAM" id="MobiDB-lite"/>
    </source>
</evidence>
<feature type="region of interest" description="Disordered" evidence="1">
    <location>
        <begin position="104"/>
        <end position="205"/>
    </location>
</feature>
<proteinExistence type="predicted"/>